<dbReference type="OrthoDB" id="4245369at2"/>
<keyword evidence="3" id="KW-1185">Reference proteome</keyword>
<evidence type="ECO:0000313" key="2">
    <source>
        <dbReference type="EMBL" id="RNL80712.1"/>
    </source>
</evidence>
<comment type="caution">
    <text evidence="2">The sequence shown here is derived from an EMBL/GenBank/DDBJ whole genome shotgun (WGS) entry which is preliminary data.</text>
</comment>
<evidence type="ECO:0000313" key="3">
    <source>
        <dbReference type="Proteomes" id="UP000269198"/>
    </source>
</evidence>
<dbReference type="AlphaFoldDB" id="A0A3N0DYM2"/>
<sequence length="193" mass="21992">MQETQEHAVLFVRTWAEAVIRQVERVNEAREKFRVDARNYERMEDWSPSEEDVDRAFRALWAEEHTLVWAAHQLEQWRIRLGQLRKRDGVARDKTLASLRNALEHLVEAEFQDGYAVPKEGRSTSGGGRGKGRGLASLPDGRLEISTGGPAVFDLLDANEVERVALHQVQAIEGELEQDAMDRYLSLLEDLAD</sequence>
<dbReference type="RefSeq" id="WP_123203447.1">
    <property type="nucleotide sequence ID" value="NZ_RJMB01000035.1"/>
</dbReference>
<proteinExistence type="predicted"/>
<evidence type="ECO:0000256" key="1">
    <source>
        <dbReference type="SAM" id="MobiDB-lite"/>
    </source>
</evidence>
<reference evidence="2 3" key="1">
    <citation type="submission" date="2018-11" db="EMBL/GenBank/DDBJ databases">
        <title>The genome draft of YIM 96095.</title>
        <authorList>
            <person name="Tang S.-K."/>
            <person name="Chunyu W.-X."/>
            <person name="Feng Y.-Z."/>
        </authorList>
    </citation>
    <scope>NUCLEOTIDE SEQUENCE [LARGE SCALE GENOMIC DNA]</scope>
    <source>
        <strain evidence="2 3">YIM 96095</strain>
    </source>
</reference>
<feature type="region of interest" description="Disordered" evidence="1">
    <location>
        <begin position="117"/>
        <end position="140"/>
    </location>
</feature>
<dbReference type="Proteomes" id="UP000269198">
    <property type="component" value="Unassembled WGS sequence"/>
</dbReference>
<protein>
    <submittedName>
        <fullName evidence="2">Uncharacterized protein</fullName>
    </submittedName>
</protein>
<name>A0A3N0DYM2_9ACTN</name>
<accession>A0A3N0DYM2</accession>
<organism evidence="2 3">
    <name type="scientific">Halostreptopolyspora alba</name>
    <dbReference type="NCBI Taxonomy" id="2487137"/>
    <lineage>
        <taxon>Bacteria</taxon>
        <taxon>Bacillati</taxon>
        <taxon>Actinomycetota</taxon>
        <taxon>Actinomycetes</taxon>
        <taxon>Streptosporangiales</taxon>
        <taxon>Nocardiopsidaceae</taxon>
        <taxon>Halostreptopolyspora</taxon>
    </lineage>
</organism>
<dbReference type="EMBL" id="RJMB01000035">
    <property type="protein sequence ID" value="RNL80712.1"/>
    <property type="molecule type" value="Genomic_DNA"/>
</dbReference>
<gene>
    <name evidence="2" type="ORF">EFW17_22525</name>
</gene>